<evidence type="ECO:0000256" key="1">
    <source>
        <dbReference type="SAM" id="MobiDB-lite"/>
    </source>
</evidence>
<reference evidence="2 3" key="1">
    <citation type="submission" date="2020-04" db="EMBL/GenBank/DDBJ databases">
        <authorList>
            <person name="Alioto T."/>
            <person name="Alioto T."/>
            <person name="Gomez Garrido J."/>
        </authorList>
    </citation>
    <scope>NUCLEOTIDE SEQUENCE [LARGE SCALE GENOMIC DNA]</scope>
</reference>
<comment type="caution">
    <text evidence="2">The sequence shown here is derived from an EMBL/GenBank/DDBJ whole genome shotgun (WGS) entry which is preliminary data.</text>
</comment>
<keyword evidence="3" id="KW-1185">Reference proteome</keyword>
<dbReference type="Proteomes" id="UP000494165">
    <property type="component" value="Unassembled WGS sequence"/>
</dbReference>
<proteinExistence type="predicted"/>
<organism evidence="2 3">
    <name type="scientific">Cloeon dipterum</name>
    <dbReference type="NCBI Taxonomy" id="197152"/>
    <lineage>
        <taxon>Eukaryota</taxon>
        <taxon>Metazoa</taxon>
        <taxon>Ecdysozoa</taxon>
        <taxon>Arthropoda</taxon>
        <taxon>Hexapoda</taxon>
        <taxon>Insecta</taxon>
        <taxon>Pterygota</taxon>
        <taxon>Palaeoptera</taxon>
        <taxon>Ephemeroptera</taxon>
        <taxon>Pisciforma</taxon>
        <taxon>Baetidae</taxon>
        <taxon>Cloeon</taxon>
    </lineage>
</organism>
<dbReference type="SUPFAM" id="SSF52058">
    <property type="entry name" value="L domain-like"/>
    <property type="match status" value="1"/>
</dbReference>
<evidence type="ECO:0000313" key="3">
    <source>
        <dbReference type="Proteomes" id="UP000494165"/>
    </source>
</evidence>
<dbReference type="AlphaFoldDB" id="A0A8S1E354"/>
<gene>
    <name evidence="2" type="ORF">CLODIP_2_CD10794</name>
</gene>
<sequence length="935" mass="108832">GTPSTDFRRATNPELELFLPSHSRRVPCVFSGVSSNFLISAEFKMVDVEYYAMTEKKLFSLQEMAFDTAVKNLGRYKELIRSKVSPPFRKELYEVAMKSVWEKTYEERFGLWTTLPYLEPHKTAELIDLREFKWAMPELQVNPGCDFDDDDEFFDAPCDVILSYLGQHAPNLKELYIVDPRPYYVKELSKKPLLDSKSFQINFTGFVRICRESQNVQEIEAENILLDVPKSDLRAILEEFNTAFDHQEYTERTFPTIFGILFKRTDSVETYRKAQVDLDDSIFVDSLPELTHLRTYCGYNCKDYQCHMKNFQHILSKVGGSLKKLTLTYFSQESKLTFKYIFEHCEYLESLDLRGSYIADANEPLNSFGKLKEFDWCYADQDHALTLNSILCAPLLEKIHLISYKFDLGDKEALFNQIRRGEICTNVKYFTVEDLENDDEPGWSDIYDFEGRPGSTRTRKEFHFLLGILGFRRVNGQAAASSCRVFGSGGATTVLGPSMSVHNANTKNELASIQEIAFDAIIKNLGSYKELFKSKLSPPLRRELYDRARHTFGNNYKTYKEKYGFWTALSYLEPHKAAKCFHLRELCWIPLNFEVKPGISDSDDEHDSEDEDESDSDDETDYDVSLDEILHYLVQHAPILDELRIDNLRHQHWQKFYRKLRLEPSSIDLIVQMENLTKISIEEVNIEFSGFVRICRELKTLQKINANRIKVDVPISDIKAILETFNTAFDYQGYGQYTFPRKFAIYLEKMDAAEHFREAFVRLDDSIFVDFLPELTHVQALCSYACEAHECHVMNFLHILSKVGGSLKKLSLFDFDRTTKLTFKKILEPYNRLESLYIDDSIVADVDEPISSFGKLKEFRWYDTDYRRTITLKHILFAPLLEKIDVSGYKFDLGDKEALFNRIKNGEMSTNLKEFFVNDMKINDKTVCFYPVSKM</sequence>
<name>A0A8S1E354_9INSE</name>
<dbReference type="InterPro" id="IPR032675">
    <property type="entry name" value="LRR_dom_sf"/>
</dbReference>
<feature type="non-terminal residue" evidence="2">
    <location>
        <position position="1"/>
    </location>
</feature>
<feature type="compositionally biased region" description="Acidic residues" evidence="1">
    <location>
        <begin position="601"/>
        <end position="620"/>
    </location>
</feature>
<protein>
    <submittedName>
        <fullName evidence="2">Uncharacterized protein</fullName>
    </submittedName>
</protein>
<feature type="region of interest" description="Disordered" evidence="1">
    <location>
        <begin position="600"/>
        <end position="620"/>
    </location>
</feature>
<evidence type="ECO:0000313" key="2">
    <source>
        <dbReference type="EMBL" id="CAB3387912.1"/>
    </source>
</evidence>
<dbReference type="EMBL" id="CADEPI010000648">
    <property type="protein sequence ID" value="CAB3387912.1"/>
    <property type="molecule type" value="Genomic_DNA"/>
</dbReference>
<accession>A0A8S1E354</accession>
<dbReference type="Gene3D" id="3.80.10.10">
    <property type="entry name" value="Ribonuclease Inhibitor"/>
    <property type="match status" value="2"/>
</dbReference>